<dbReference type="AlphaFoldDB" id="A0A1V2H3A3"/>
<keyword evidence="3" id="KW-1185">Reference proteome</keyword>
<dbReference type="OrthoDB" id="7266764at2"/>
<dbReference type="RefSeq" id="WP_076957495.1">
    <property type="nucleotide sequence ID" value="NZ_MLCO01000094.1"/>
</dbReference>
<dbReference type="Proteomes" id="UP000188879">
    <property type="component" value="Unassembled WGS sequence"/>
</dbReference>
<evidence type="ECO:0000256" key="1">
    <source>
        <dbReference type="SAM" id="Coils"/>
    </source>
</evidence>
<evidence type="ECO:0000313" key="2">
    <source>
        <dbReference type="EMBL" id="ONG53783.1"/>
    </source>
</evidence>
<gene>
    <name evidence="2" type="ORF">BKE38_11500</name>
</gene>
<reference evidence="2 3" key="1">
    <citation type="submission" date="2016-10" db="EMBL/GenBank/DDBJ databases">
        <title>Draft Genome sequence of Roseomonas sp. strain M3.</title>
        <authorList>
            <person name="Subhash Y."/>
            <person name="Lee S."/>
        </authorList>
    </citation>
    <scope>NUCLEOTIDE SEQUENCE [LARGE SCALE GENOMIC DNA]</scope>
    <source>
        <strain evidence="2 3">M3</strain>
    </source>
</reference>
<dbReference type="EMBL" id="MLCO01000094">
    <property type="protein sequence ID" value="ONG53783.1"/>
    <property type="molecule type" value="Genomic_DNA"/>
</dbReference>
<keyword evidence="1" id="KW-0175">Coiled coil</keyword>
<evidence type="ECO:0008006" key="4">
    <source>
        <dbReference type="Google" id="ProtNLM"/>
    </source>
</evidence>
<name>A0A1V2H3A3_9PROT</name>
<comment type="caution">
    <text evidence="2">The sequence shown here is derived from an EMBL/GenBank/DDBJ whole genome shotgun (WGS) entry which is preliminary data.</text>
</comment>
<organism evidence="2 3">
    <name type="scientific">Teichococcus deserti</name>
    <dbReference type="NCBI Taxonomy" id="1817963"/>
    <lineage>
        <taxon>Bacteria</taxon>
        <taxon>Pseudomonadati</taxon>
        <taxon>Pseudomonadota</taxon>
        <taxon>Alphaproteobacteria</taxon>
        <taxon>Acetobacterales</taxon>
        <taxon>Roseomonadaceae</taxon>
        <taxon>Roseomonas</taxon>
    </lineage>
</organism>
<feature type="coiled-coil region" evidence="1">
    <location>
        <begin position="167"/>
        <end position="208"/>
    </location>
</feature>
<sequence>MAIDAKEKWGARKAAPKRASILTIAHEDVATPRSEIFALASEDDVVQEIGKLWDTAQRTFLSIGRLLSHAERQFRGSFERDIVAKLPFNRSVAHMLRTVAEKVDQGYVPEAELPRSYAAAFRLVTLEPDALEQARQRGLVAPGTPRSAIERFRQELRTQRLAAHGEDALLAAKREELQGKIERARKEMERWSAELAGLERQIIDAKAEEA</sequence>
<accession>A0A1V2H3A3</accession>
<protein>
    <recommendedName>
        <fullName evidence="4">DUF3102 domain-containing protein</fullName>
    </recommendedName>
</protein>
<evidence type="ECO:0000313" key="3">
    <source>
        <dbReference type="Proteomes" id="UP000188879"/>
    </source>
</evidence>
<proteinExistence type="predicted"/>